<dbReference type="PROSITE" id="PS51635">
    <property type="entry name" value="PNPLA"/>
    <property type="match status" value="1"/>
</dbReference>
<dbReference type="EMBL" id="CP159218">
    <property type="protein sequence ID" value="XCG63756.1"/>
    <property type="molecule type" value="Genomic_DNA"/>
</dbReference>
<keyword evidence="1 4" id="KW-0378">Hydrolase</keyword>
<dbReference type="InterPro" id="IPR037483">
    <property type="entry name" value="YjjU-like"/>
</dbReference>
<dbReference type="RefSeq" id="WP_353649371.1">
    <property type="nucleotide sequence ID" value="NZ_CP159218.1"/>
</dbReference>
<feature type="active site" description="Proton acceptor" evidence="4">
    <location>
        <position position="195"/>
    </location>
</feature>
<evidence type="ECO:0000313" key="6">
    <source>
        <dbReference type="EMBL" id="XCG63756.1"/>
    </source>
</evidence>
<dbReference type="InterPro" id="IPR050301">
    <property type="entry name" value="NTE"/>
</dbReference>
<feature type="domain" description="PNPLA" evidence="5">
    <location>
        <begin position="39"/>
        <end position="208"/>
    </location>
</feature>
<organism evidence="6">
    <name type="scientific">Nakamurella sp. A5-74</name>
    <dbReference type="NCBI Taxonomy" id="3158264"/>
    <lineage>
        <taxon>Bacteria</taxon>
        <taxon>Bacillati</taxon>
        <taxon>Actinomycetota</taxon>
        <taxon>Actinomycetes</taxon>
        <taxon>Nakamurellales</taxon>
        <taxon>Nakamurellaceae</taxon>
        <taxon>Nakamurella</taxon>
    </lineage>
</organism>
<evidence type="ECO:0000256" key="2">
    <source>
        <dbReference type="ARBA" id="ARBA00022963"/>
    </source>
</evidence>
<feature type="short sequence motif" description="GXGXXG" evidence="4">
    <location>
        <begin position="43"/>
        <end position="48"/>
    </location>
</feature>
<accession>A0AAU8DP54</accession>
<keyword evidence="3 4" id="KW-0443">Lipid metabolism</keyword>
<keyword evidence="2 4" id="KW-0442">Lipid degradation</keyword>
<dbReference type="CDD" id="cd07208">
    <property type="entry name" value="Pat_hypo_Ecoli_yjju_like"/>
    <property type="match status" value="1"/>
</dbReference>
<reference evidence="6" key="1">
    <citation type="submission" date="2024-05" db="EMBL/GenBank/DDBJ databases">
        <authorList>
            <person name="Cai S.Y."/>
            <person name="Jin L.M."/>
            <person name="Li H.R."/>
        </authorList>
    </citation>
    <scope>NUCLEOTIDE SEQUENCE</scope>
    <source>
        <strain evidence="6">A5-74</strain>
    </source>
</reference>
<dbReference type="GO" id="GO:0016042">
    <property type="term" value="P:lipid catabolic process"/>
    <property type="evidence" value="ECO:0007669"/>
    <property type="project" value="UniProtKB-UniRule"/>
</dbReference>
<dbReference type="Gene3D" id="3.40.1090.10">
    <property type="entry name" value="Cytosolic phospholipase A2 catalytic domain"/>
    <property type="match status" value="2"/>
</dbReference>
<feature type="active site" description="Nucleophile" evidence="4">
    <location>
        <position position="74"/>
    </location>
</feature>
<dbReference type="InterPro" id="IPR016035">
    <property type="entry name" value="Acyl_Trfase/lysoPLipase"/>
</dbReference>
<evidence type="ECO:0000256" key="4">
    <source>
        <dbReference type="PROSITE-ProRule" id="PRU01161"/>
    </source>
</evidence>
<dbReference type="GO" id="GO:0016787">
    <property type="term" value="F:hydrolase activity"/>
    <property type="evidence" value="ECO:0007669"/>
    <property type="project" value="UniProtKB-UniRule"/>
</dbReference>
<sequence>MPAVSQSIPPDPSRDDDVISALLHRRDSGSCEDGLRIALVVGGGGMRGAYSGGMAHALEQAGLAPTFDAIYGSSAGAFIGAGLLIGMSEGSSRIFFEDMADPKFIDLRRLRTRRPVVSLDHLLDHILVHPKPMRWTELHASPIPLHIVATAADDLTGHVLRPQSVDDWKLAFRATSSIPFLAGRPVELHGRKWIDGAVSEPLPVARAFDDGSTHVLVLVNRTPEDLRGAPSEPTPSRWARGVDRLVPGLGAMADERRRMGPALALLRDADHPRRGGAKVFTLWPDTDAGIKGLTTHRARVERASQIGYSSVNAVLDRHR</sequence>
<dbReference type="AlphaFoldDB" id="A0AAU8DP54"/>
<evidence type="ECO:0000259" key="5">
    <source>
        <dbReference type="PROSITE" id="PS51635"/>
    </source>
</evidence>
<evidence type="ECO:0000256" key="1">
    <source>
        <dbReference type="ARBA" id="ARBA00022801"/>
    </source>
</evidence>
<feature type="short sequence motif" description="DGA/G" evidence="4">
    <location>
        <begin position="195"/>
        <end position="197"/>
    </location>
</feature>
<protein>
    <submittedName>
        <fullName evidence="6">Patatin family protein</fullName>
    </submittedName>
</protein>
<gene>
    <name evidence="6" type="ORF">ABLG96_21670</name>
</gene>
<dbReference type="PANTHER" id="PTHR14226">
    <property type="entry name" value="NEUROPATHY TARGET ESTERASE/SWISS CHEESE D.MELANOGASTER"/>
    <property type="match status" value="1"/>
</dbReference>
<dbReference type="PANTHER" id="PTHR14226:SF64">
    <property type="entry name" value="PNPLA DOMAIN-CONTAINING PROTEIN"/>
    <property type="match status" value="1"/>
</dbReference>
<proteinExistence type="predicted"/>
<dbReference type="SUPFAM" id="SSF52151">
    <property type="entry name" value="FabD/lysophospholipase-like"/>
    <property type="match status" value="1"/>
</dbReference>
<name>A0AAU8DP54_9ACTN</name>
<dbReference type="InterPro" id="IPR002641">
    <property type="entry name" value="PNPLA_dom"/>
</dbReference>
<dbReference type="Pfam" id="PF01734">
    <property type="entry name" value="Patatin"/>
    <property type="match status" value="1"/>
</dbReference>
<evidence type="ECO:0000256" key="3">
    <source>
        <dbReference type="ARBA" id="ARBA00023098"/>
    </source>
</evidence>
<feature type="short sequence motif" description="GXSXG" evidence="4">
    <location>
        <begin position="72"/>
        <end position="76"/>
    </location>
</feature>